<keyword evidence="2" id="KW-1185">Reference proteome</keyword>
<protein>
    <submittedName>
        <fullName evidence="1">Rho-related BTB domain-containing protein 2-like</fullName>
    </submittedName>
</protein>
<name>A0A2I0LI42_COLLI</name>
<accession>A0A2I0LI42</accession>
<sequence length="106" mass="10721">AVPQRPAAGRLVPALHLHQLQPRVPPLPPGDEVYVPREPRALRAAPLAARVVPEGGGPVPALPEGARARGAAAAQAAPAQQVVLLAALAPRLLTPAPAPAPEPPIS</sequence>
<dbReference type="Proteomes" id="UP000053872">
    <property type="component" value="Unassembled WGS sequence"/>
</dbReference>
<dbReference type="InParanoid" id="A0A2I0LI42"/>
<feature type="non-terminal residue" evidence="1">
    <location>
        <position position="1"/>
    </location>
</feature>
<reference evidence="1 2" key="1">
    <citation type="journal article" date="2013" name="Science">
        <title>Genomic diversity and evolution of the head crest in the rock pigeon.</title>
        <authorList>
            <person name="Shapiro M.D."/>
            <person name="Kronenberg Z."/>
            <person name="Li C."/>
            <person name="Domyan E.T."/>
            <person name="Pan H."/>
            <person name="Campbell M."/>
            <person name="Tan H."/>
            <person name="Huff C.D."/>
            <person name="Hu H."/>
            <person name="Vickrey A.I."/>
            <person name="Nielsen S.C."/>
            <person name="Stringham S.A."/>
            <person name="Hu H."/>
            <person name="Willerslev E."/>
            <person name="Gilbert M.T."/>
            <person name="Yandell M."/>
            <person name="Zhang G."/>
            <person name="Wang J."/>
        </authorList>
    </citation>
    <scope>NUCLEOTIDE SEQUENCE [LARGE SCALE GENOMIC DNA]</scope>
    <source>
        <tissue evidence="1">Blood</tissue>
    </source>
</reference>
<organism evidence="1 2">
    <name type="scientific">Columba livia</name>
    <name type="common">Rock dove</name>
    <dbReference type="NCBI Taxonomy" id="8932"/>
    <lineage>
        <taxon>Eukaryota</taxon>
        <taxon>Metazoa</taxon>
        <taxon>Chordata</taxon>
        <taxon>Craniata</taxon>
        <taxon>Vertebrata</taxon>
        <taxon>Euteleostomi</taxon>
        <taxon>Archelosauria</taxon>
        <taxon>Archosauria</taxon>
        <taxon>Dinosauria</taxon>
        <taxon>Saurischia</taxon>
        <taxon>Theropoda</taxon>
        <taxon>Coelurosauria</taxon>
        <taxon>Aves</taxon>
        <taxon>Neognathae</taxon>
        <taxon>Neoaves</taxon>
        <taxon>Columbimorphae</taxon>
        <taxon>Columbiformes</taxon>
        <taxon>Columbidae</taxon>
        <taxon>Columba</taxon>
    </lineage>
</organism>
<proteinExistence type="predicted"/>
<dbReference type="AlphaFoldDB" id="A0A2I0LI42"/>
<gene>
    <name evidence="1" type="ORF">A306_00014955</name>
</gene>
<dbReference type="EMBL" id="AKCR02000440">
    <property type="protein sequence ID" value="PKK17105.1"/>
    <property type="molecule type" value="Genomic_DNA"/>
</dbReference>
<comment type="caution">
    <text evidence="1">The sequence shown here is derived from an EMBL/GenBank/DDBJ whole genome shotgun (WGS) entry which is preliminary data.</text>
</comment>
<evidence type="ECO:0000313" key="2">
    <source>
        <dbReference type="Proteomes" id="UP000053872"/>
    </source>
</evidence>
<evidence type="ECO:0000313" key="1">
    <source>
        <dbReference type="EMBL" id="PKK17105.1"/>
    </source>
</evidence>